<comment type="catalytic activity">
    <reaction evidence="5">
        <text>an N-acyl-L-alpha-aminoacyl-tRNA + H2O = an N-acyl-L-amino acid + a tRNA + H(+)</text>
        <dbReference type="Rhea" id="RHEA:54448"/>
        <dbReference type="Rhea" id="RHEA-COMP:10123"/>
        <dbReference type="Rhea" id="RHEA-COMP:13883"/>
        <dbReference type="ChEBI" id="CHEBI:15377"/>
        <dbReference type="ChEBI" id="CHEBI:15378"/>
        <dbReference type="ChEBI" id="CHEBI:59874"/>
        <dbReference type="ChEBI" id="CHEBI:78442"/>
        <dbReference type="ChEBI" id="CHEBI:138191"/>
        <dbReference type="EC" id="3.1.1.29"/>
    </reaction>
</comment>
<comment type="function">
    <text evidence="1">The natural substrate for this enzyme may be peptidyl-tRNAs which drop off the ribosome during protein synthesis.</text>
</comment>
<reference evidence="7" key="1">
    <citation type="submission" date="2019-11" db="EMBL/GenBank/DDBJ databases">
        <title>Lipid analysis of CO2-rich subsurface aquifers suggests an autotrophy-based deep biosphere with lysolipids enriched in CPR bacteria.</title>
        <authorList>
            <person name="Probst A.J."/>
            <person name="Elling F.J."/>
            <person name="Castelle C.J."/>
            <person name="Zhu Q."/>
            <person name="Elvert M."/>
            <person name="Birarda G."/>
            <person name="Holman H.-Y."/>
            <person name="Lane K.R."/>
            <person name="Ladd B."/>
            <person name="Ryan M.C."/>
            <person name="Woyke T."/>
            <person name="Hinrichs K.-U."/>
            <person name="Banfield J.F."/>
        </authorList>
    </citation>
    <scope>NUCLEOTIDE SEQUENCE</scope>
    <source>
        <strain evidence="7">CG_2015-01_33_1645</strain>
        <strain evidence="8">CG_2015-04_33_537</strain>
    </source>
</reference>
<dbReference type="Proteomes" id="UP000738826">
    <property type="component" value="Unassembled WGS sequence"/>
</dbReference>
<evidence type="ECO:0000313" key="9">
    <source>
        <dbReference type="Proteomes" id="UP000768163"/>
    </source>
</evidence>
<dbReference type="PANTHER" id="PTHR12649:SF11">
    <property type="entry name" value="PEPTIDYL-TRNA HYDROLASE 2, MITOCHONDRIAL"/>
    <property type="match status" value="1"/>
</dbReference>
<dbReference type="EMBL" id="JAACVF010000025">
    <property type="protein sequence ID" value="NCN64652.1"/>
    <property type="molecule type" value="Genomic_DNA"/>
</dbReference>
<keyword evidence="3 7" id="KW-0378">Hydrolase</keyword>
<evidence type="ECO:0000313" key="8">
    <source>
        <dbReference type="EMBL" id="NCS91242.1"/>
    </source>
</evidence>
<sequence length="112" mass="12260">MLKQVIIVRSDLKKLGKGKLAAQVAHAAVSSAEISKFKKQWMAEGQKKVVVKCENINDLLEIYERSRTSSIATSLIQDAGLTEIPPGTITCVGIGPDEEQKIDKITKNLKLL</sequence>
<dbReference type="SUPFAM" id="SSF102462">
    <property type="entry name" value="Peptidyl-tRNA hydrolase II"/>
    <property type="match status" value="1"/>
</dbReference>
<evidence type="ECO:0000256" key="2">
    <source>
        <dbReference type="ARBA" id="ARBA00013260"/>
    </source>
</evidence>
<dbReference type="PANTHER" id="PTHR12649">
    <property type="entry name" value="PEPTIDYL-TRNA HYDROLASE 2"/>
    <property type="match status" value="1"/>
</dbReference>
<dbReference type="Proteomes" id="UP000768163">
    <property type="component" value="Unassembled WGS sequence"/>
</dbReference>
<dbReference type="FunFam" id="3.40.1490.10:FF:000001">
    <property type="entry name" value="Peptidyl-tRNA hydrolase 2"/>
    <property type="match status" value="1"/>
</dbReference>
<dbReference type="Gene3D" id="3.40.1490.10">
    <property type="entry name" value="Bit1"/>
    <property type="match status" value="1"/>
</dbReference>
<dbReference type="InterPro" id="IPR002833">
    <property type="entry name" value="PTH2"/>
</dbReference>
<evidence type="ECO:0000313" key="7">
    <source>
        <dbReference type="EMBL" id="NCN64652.1"/>
    </source>
</evidence>
<evidence type="ECO:0000256" key="3">
    <source>
        <dbReference type="ARBA" id="ARBA00022801"/>
    </source>
</evidence>
<organism evidence="7 9">
    <name type="scientific">Candidatus Altarchaeum hamiconexum</name>
    <dbReference type="NCBI Taxonomy" id="1803513"/>
    <lineage>
        <taxon>Archaea</taxon>
        <taxon>Candidatus Altarchaeota</taxon>
        <taxon>Candidatus Altiarchaeia</taxon>
        <taxon>Candidatus Altarchaeales</taxon>
        <taxon>Candidatus Altarchaeaceae</taxon>
        <taxon>Candidatus Altarchaeum</taxon>
    </lineage>
</organism>
<evidence type="ECO:0000256" key="5">
    <source>
        <dbReference type="ARBA" id="ARBA00048707"/>
    </source>
</evidence>
<dbReference type="NCBIfam" id="NF003314">
    <property type="entry name" value="PRK04322.1"/>
    <property type="match status" value="1"/>
</dbReference>
<comment type="caution">
    <text evidence="7">The sequence shown here is derived from an EMBL/GenBank/DDBJ whole genome shotgun (WGS) entry which is preliminary data.</text>
</comment>
<name>A0A8J8CHE4_9ARCH</name>
<evidence type="ECO:0000256" key="6">
    <source>
        <dbReference type="ARBA" id="ARBA00050038"/>
    </source>
</evidence>
<dbReference type="GO" id="GO:0004045">
    <property type="term" value="F:peptidyl-tRNA hydrolase activity"/>
    <property type="evidence" value="ECO:0007669"/>
    <property type="project" value="UniProtKB-EC"/>
</dbReference>
<dbReference type="NCBIfam" id="TIGR00283">
    <property type="entry name" value="arch_pth2"/>
    <property type="match status" value="1"/>
</dbReference>
<dbReference type="EC" id="3.1.1.29" evidence="2"/>
<protein>
    <recommendedName>
        <fullName evidence="6">Peptidyl-tRNA hydrolase</fullName>
        <ecNumber evidence="2">3.1.1.29</ecNumber>
    </recommendedName>
</protein>
<accession>A0A8J8CHE4</accession>
<comment type="similarity">
    <text evidence="4">Belongs to the PTH2 family.</text>
</comment>
<dbReference type="GO" id="GO:0005829">
    <property type="term" value="C:cytosol"/>
    <property type="evidence" value="ECO:0007669"/>
    <property type="project" value="TreeGrafter"/>
</dbReference>
<evidence type="ECO:0000256" key="1">
    <source>
        <dbReference type="ARBA" id="ARBA00003043"/>
    </source>
</evidence>
<dbReference type="AlphaFoldDB" id="A0A8J8CHE4"/>
<dbReference type="Pfam" id="PF01981">
    <property type="entry name" value="PTH2"/>
    <property type="match status" value="1"/>
</dbReference>
<proteinExistence type="inferred from homology"/>
<dbReference type="InterPro" id="IPR023476">
    <property type="entry name" value="Pep_tRNA_hydro_II_dom_sf"/>
</dbReference>
<dbReference type="EMBL" id="JAACQH010000043">
    <property type="protein sequence ID" value="NCS91242.1"/>
    <property type="molecule type" value="Genomic_DNA"/>
</dbReference>
<gene>
    <name evidence="8" type="ORF">GW779_02305</name>
    <name evidence="7" type="ORF">GW910_01040</name>
</gene>
<dbReference type="CDD" id="cd02430">
    <property type="entry name" value="PTH2"/>
    <property type="match status" value="1"/>
</dbReference>
<evidence type="ECO:0000256" key="4">
    <source>
        <dbReference type="ARBA" id="ARBA00038050"/>
    </source>
</evidence>